<reference evidence="3" key="2">
    <citation type="submission" date="2022-01" db="EMBL/GenBank/DDBJ databases">
        <authorList>
            <person name="Yamashiro T."/>
            <person name="Shiraishi A."/>
            <person name="Satake H."/>
            <person name="Nakayama K."/>
        </authorList>
    </citation>
    <scope>NUCLEOTIDE SEQUENCE</scope>
</reference>
<dbReference type="SUPFAM" id="SSF57997">
    <property type="entry name" value="Tropomyosin"/>
    <property type="match status" value="1"/>
</dbReference>
<comment type="caution">
    <text evidence="3">The sequence shown here is derived from an EMBL/GenBank/DDBJ whole genome shotgun (WGS) entry which is preliminary data.</text>
</comment>
<name>A0ABQ5A470_9ASTR</name>
<dbReference type="Proteomes" id="UP001151760">
    <property type="component" value="Unassembled WGS sequence"/>
</dbReference>
<feature type="compositionally biased region" description="Basic and acidic residues" evidence="2">
    <location>
        <begin position="156"/>
        <end position="168"/>
    </location>
</feature>
<organism evidence="3 4">
    <name type="scientific">Tanacetum coccineum</name>
    <dbReference type="NCBI Taxonomy" id="301880"/>
    <lineage>
        <taxon>Eukaryota</taxon>
        <taxon>Viridiplantae</taxon>
        <taxon>Streptophyta</taxon>
        <taxon>Embryophyta</taxon>
        <taxon>Tracheophyta</taxon>
        <taxon>Spermatophyta</taxon>
        <taxon>Magnoliopsida</taxon>
        <taxon>eudicotyledons</taxon>
        <taxon>Gunneridae</taxon>
        <taxon>Pentapetalae</taxon>
        <taxon>asterids</taxon>
        <taxon>campanulids</taxon>
        <taxon>Asterales</taxon>
        <taxon>Asteraceae</taxon>
        <taxon>Asteroideae</taxon>
        <taxon>Anthemideae</taxon>
        <taxon>Anthemidinae</taxon>
        <taxon>Tanacetum</taxon>
    </lineage>
</organism>
<feature type="region of interest" description="Disordered" evidence="2">
    <location>
        <begin position="156"/>
        <end position="182"/>
    </location>
</feature>
<gene>
    <name evidence="3" type="ORF">Tco_0804387</name>
</gene>
<evidence type="ECO:0000256" key="1">
    <source>
        <dbReference type="SAM" id="Coils"/>
    </source>
</evidence>
<protein>
    <submittedName>
        <fullName evidence="3">Uncharacterized protein</fullName>
    </submittedName>
</protein>
<evidence type="ECO:0000313" key="4">
    <source>
        <dbReference type="Proteomes" id="UP001151760"/>
    </source>
</evidence>
<keyword evidence="4" id="KW-1185">Reference proteome</keyword>
<keyword evidence="1" id="KW-0175">Coiled coil</keyword>
<sequence>MSTRIEELQGELEKRRSMYDKVKEENDAFQRRVIELENELEASGNTCNEMSSKLEDYQAKEDTWNESKRQVVCSESLYDQIKDENDAFQRRVLKLEHELEASGNTCNEMSSRLEDYRAKEDMWNESTRELSTQSISAVSAKEKMSAINEELQDYRAKEDGWNESKQELSDQSISSVKDDEGDAGNALLSASQKPYQLTLLTHAKEDLRSTLSQQTLEVDHLKGEFKEGLQNIIQKLGIEESGGIKKPADVAGLLLVLEKSIQGIVLDRENTRFKFVETQKVAKDLSSKVKLLEDFIQSRTGGPDTIEERGVFEAPSLTAGSEISEVDEQACVINIAPISFCLVPVGKVGLPLVPSAAQMRSLRKGSNDQLAITNDSRV</sequence>
<feature type="coiled-coil region" evidence="1">
    <location>
        <begin position="5"/>
        <end position="46"/>
    </location>
</feature>
<evidence type="ECO:0000313" key="3">
    <source>
        <dbReference type="EMBL" id="GJS97419.1"/>
    </source>
</evidence>
<dbReference type="Gene3D" id="1.10.287.1490">
    <property type="match status" value="1"/>
</dbReference>
<reference evidence="3" key="1">
    <citation type="journal article" date="2022" name="Int. J. Mol. Sci.">
        <title>Draft Genome of Tanacetum Coccineum: Genomic Comparison of Closely Related Tanacetum-Family Plants.</title>
        <authorList>
            <person name="Yamashiro T."/>
            <person name="Shiraishi A."/>
            <person name="Nakayama K."/>
            <person name="Satake H."/>
        </authorList>
    </citation>
    <scope>NUCLEOTIDE SEQUENCE</scope>
</reference>
<evidence type="ECO:0000256" key="2">
    <source>
        <dbReference type="SAM" id="MobiDB-lite"/>
    </source>
</evidence>
<accession>A0ABQ5A470</accession>
<dbReference type="EMBL" id="BQNB010011961">
    <property type="protein sequence ID" value="GJS97419.1"/>
    <property type="molecule type" value="Genomic_DNA"/>
</dbReference>
<proteinExistence type="predicted"/>